<name>A0A0C9T7D8_PLICR</name>
<evidence type="ECO:0000313" key="3">
    <source>
        <dbReference type="EMBL" id="KII84103.1"/>
    </source>
</evidence>
<keyword evidence="4" id="KW-1185">Reference proteome</keyword>
<evidence type="ECO:0000256" key="2">
    <source>
        <dbReference type="SAM" id="SignalP"/>
    </source>
</evidence>
<protein>
    <recommendedName>
        <fullName evidence="5">RlpA-like protein double-psi beta-barrel domain-containing protein</fullName>
    </recommendedName>
</protein>
<dbReference type="EMBL" id="KN832572">
    <property type="protein sequence ID" value="KII84103.1"/>
    <property type="molecule type" value="Genomic_DNA"/>
</dbReference>
<evidence type="ECO:0000313" key="4">
    <source>
        <dbReference type="Proteomes" id="UP000053263"/>
    </source>
</evidence>
<gene>
    <name evidence="3" type="ORF">PLICRDRAFT_46434</name>
</gene>
<dbReference type="SUPFAM" id="SSF50685">
    <property type="entry name" value="Barwin-like endoglucanases"/>
    <property type="match status" value="1"/>
</dbReference>
<dbReference type="InterPro" id="IPR036908">
    <property type="entry name" value="RlpA-like_sf"/>
</dbReference>
<dbReference type="PANTHER" id="PTHR31836">
    <property type="match status" value="1"/>
</dbReference>
<dbReference type="InterPro" id="IPR051477">
    <property type="entry name" value="Expansin_CellWall"/>
</dbReference>
<dbReference type="Proteomes" id="UP000053263">
    <property type="component" value="Unassembled WGS sequence"/>
</dbReference>
<sequence length="126" mass="13086">MFSRINLLAVALSFMSLASAQNIGEGTYFAPGLGACGVFNTDADSIVAVSATFFDTFPGATANPNLNPVCNRQISITYAGITVPAIITDKCPGCAGLYDLDMSPAVFNLLADPAVGRLTGVAWEFV</sequence>
<feature type="signal peptide" evidence="2">
    <location>
        <begin position="1"/>
        <end position="20"/>
    </location>
</feature>
<dbReference type="HOGENOM" id="CLU_047639_6_2_1"/>
<proteinExistence type="predicted"/>
<feature type="chain" id="PRO_5002213531" description="RlpA-like protein double-psi beta-barrel domain-containing protein" evidence="2">
    <location>
        <begin position="21"/>
        <end position="126"/>
    </location>
</feature>
<evidence type="ECO:0008006" key="5">
    <source>
        <dbReference type="Google" id="ProtNLM"/>
    </source>
</evidence>
<accession>A0A0C9T7D8</accession>
<dbReference type="Gene3D" id="2.40.40.10">
    <property type="entry name" value="RlpA-like domain"/>
    <property type="match status" value="1"/>
</dbReference>
<keyword evidence="1 2" id="KW-0732">Signal</keyword>
<dbReference type="CDD" id="cd22191">
    <property type="entry name" value="DPBB_RlpA_EXP_N-like"/>
    <property type="match status" value="1"/>
</dbReference>
<evidence type="ECO:0000256" key="1">
    <source>
        <dbReference type="ARBA" id="ARBA00022729"/>
    </source>
</evidence>
<reference evidence="3 4" key="1">
    <citation type="submission" date="2014-06" db="EMBL/GenBank/DDBJ databases">
        <title>Evolutionary Origins and Diversification of the Mycorrhizal Mutualists.</title>
        <authorList>
            <consortium name="DOE Joint Genome Institute"/>
            <consortium name="Mycorrhizal Genomics Consortium"/>
            <person name="Kohler A."/>
            <person name="Kuo A."/>
            <person name="Nagy L.G."/>
            <person name="Floudas D."/>
            <person name="Copeland A."/>
            <person name="Barry K.W."/>
            <person name="Cichocki N."/>
            <person name="Veneault-Fourrey C."/>
            <person name="LaButti K."/>
            <person name="Lindquist E.A."/>
            <person name="Lipzen A."/>
            <person name="Lundell T."/>
            <person name="Morin E."/>
            <person name="Murat C."/>
            <person name="Riley R."/>
            <person name="Ohm R."/>
            <person name="Sun H."/>
            <person name="Tunlid A."/>
            <person name="Henrissat B."/>
            <person name="Grigoriev I.V."/>
            <person name="Hibbett D.S."/>
            <person name="Martin F."/>
        </authorList>
    </citation>
    <scope>NUCLEOTIDE SEQUENCE [LARGE SCALE GENOMIC DNA]</scope>
    <source>
        <strain evidence="3 4">FD-325 SS-3</strain>
    </source>
</reference>
<dbReference type="PANTHER" id="PTHR31836:SF28">
    <property type="entry name" value="SRCR DOMAIN-CONTAINING PROTEIN-RELATED"/>
    <property type="match status" value="1"/>
</dbReference>
<organism evidence="3 4">
    <name type="scientific">Plicaturopsis crispa FD-325 SS-3</name>
    <dbReference type="NCBI Taxonomy" id="944288"/>
    <lineage>
        <taxon>Eukaryota</taxon>
        <taxon>Fungi</taxon>
        <taxon>Dikarya</taxon>
        <taxon>Basidiomycota</taxon>
        <taxon>Agaricomycotina</taxon>
        <taxon>Agaricomycetes</taxon>
        <taxon>Agaricomycetidae</taxon>
        <taxon>Amylocorticiales</taxon>
        <taxon>Amylocorticiaceae</taxon>
        <taxon>Plicatura</taxon>
        <taxon>Plicaturopsis crispa</taxon>
    </lineage>
</organism>
<dbReference type="OrthoDB" id="623670at2759"/>
<dbReference type="AlphaFoldDB" id="A0A0C9T7D8"/>